<dbReference type="AlphaFoldDB" id="A0AAW0P007"/>
<name>A0AAW0P007_9GOBI</name>
<keyword evidence="3" id="KW-1185">Reference proteome</keyword>
<evidence type="ECO:0000313" key="3">
    <source>
        <dbReference type="Proteomes" id="UP001460270"/>
    </source>
</evidence>
<protein>
    <submittedName>
        <fullName evidence="2">Uncharacterized protein</fullName>
    </submittedName>
</protein>
<evidence type="ECO:0000313" key="2">
    <source>
        <dbReference type="EMBL" id="KAK7910028.1"/>
    </source>
</evidence>
<feature type="chain" id="PRO_5043754619" evidence="1">
    <location>
        <begin position="17"/>
        <end position="429"/>
    </location>
</feature>
<organism evidence="2 3">
    <name type="scientific">Mugilogobius chulae</name>
    <name type="common">yellowstripe goby</name>
    <dbReference type="NCBI Taxonomy" id="88201"/>
    <lineage>
        <taxon>Eukaryota</taxon>
        <taxon>Metazoa</taxon>
        <taxon>Chordata</taxon>
        <taxon>Craniata</taxon>
        <taxon>Vertebrata</taxon>
        <taxon>Euteleostomi</taxon>
        <taxon>Actinopterygii</taxon>
        <taxon>Neopterygii</taxon>
        <taxon>Teleostei</taxon>
        <taxon>Neoteleostei</taxon>
        <taxon>Acanthomorphata</taxon>
        <taxon>Gobiaria</taxon>
        <taxon>Gobiiformes</taxon>
        <taxon>Gobioidei</taxon>
        <taxon>Gobiidae</taxon>
        <taxon>Gobionellinae</taxon>
        <taxon>Mugilogobius</taxon>
    </lineage>
</organism>
<proteinExistence type="predicted"/>
<dbReference type="Proteomes" id="UP001460270">
    <property type="component" value="Unassembled WGS sequence"/>
</dbReference>
<reference evidence="3" key="1">
    <citation type="submission" date="2024-04" db="EMBL/GenBank/DDBJ databases">
        <title>Salinicola lusitanus LLJ914,a marine bacterium isolated from the Okinawa Trough.</title>
        <authorList>
            <person name="Li J."/>
        </authorList>
    </citation>
    <scope>NUCLEOTIDE SEQUENCE [LARGE SCALE GENOMIC DNA]</scope>
</reference>
<sequence length="429" mass="47597">MERVVLLLLLLPVCCGHSDYQGKVMTYYTLETYSDGSVLMVIRYKSNSKRCYINNNWCPPDGCFQVSYSFDRIYYSAEGFCQFDSIWTRNASSQAPFMMKSKSDLWTSPIVNEVTVAGASIVVDLRKRSDTGQANRCPQTTILPVFRVPYNCPRDIQLLSFDPDGDLVQCRFANDEIDPAECANCTLPSVLSLSSSCTLSFRLSSSSSQGRYAVQLVMEDFPRTQITLSQTNGQQEVKDNTTSISKIPVQFLFLVEDAAPSCTLGRFLPEFIPPTPEHGTEIGVQVHETVDIQIEVQAEDARAWELLLSGPSRINVTGSGGHYVLTWTPDQAEDGQSHPVCFSAQAFVKQVEANYTSRLRCVIITVGKVVNKVWLLSPAPLPEEALRSALVKKVKMELVKLGLRINVSLVNRILKSPPAKSPPAACQNL</sequence>
<evidence type="ECO:0000256" key="1">
    <source>
        <dbReference type="SAM" id="SignalP"/>
    </source>
</evidence>
<accession>A0AAW0P007</accession>
<feature type="signal peptide" evidence="1">
    <location>
        <begin position="1"/>
        <end position="16"/>
    </location>
</feature>
<dbReference type="EMBL" id="JBBPFD010000010">
    <property type="protein sequence ID" value="KAK7910028.1"/>
    <property type="molecule type" value="Genomic_DNA"/>
</dbReference>
<gene>
    <name evidence="2" type="ORF">WMY93_014712</name>
</gene>
<keyword evidence="1" id="KW-0732">Signal</keyword>
<comment type="caution">
    <text evidence="2">The sequence shown here is derived from an EMBL/GenBank/DDBJ whole genome shotgun (WGS) entry which is preliminary data.</text>
</comment>